<reference evidence="3" key="1">
    <citation type="submission" date="2020-11" db="EMBL/GenBank/DDBJ databases">
        <title>Whole-genome analyses of Nonomuraea sp. K274.</title>
        <authorList>
            <person name="Veyisoglu A."/>
        </authorList>
    </citation>
    <scope>NUCLEOTIDE SEQUENCE</scope>
    <source>
        <strain evidence="3">K274</strain>
    </source>
</reference>
<evidence type="ECO:0000256" key="2">
    <source>
        <dbReference type="SAM" id="MobiDB-lite"/>
    </source>
</evidence>
<feature type="compositionally biased region" description="Gly residues" evidence="2">
    <location>
        <begin position="122"/>
        <end position="178"/>
    </location>
</feature>
<feature type="region of interest" description="Disordered" evidence="2">
    <location>
        <begin position="1"/>
        <end position="30"/>
    </location>
</feature>
<proteinExistence type="inferred from homology"/>
<dbReference type="Proteomes" id="UP000605361">
    <property type="component" value="Unassembled WGS sequence"/>
</dbReference>
<dbReference type="Pfam" id="PF03780">
    <property type="entry name" value="Asp23"/>
    <property type="match status" value="1"/>
</dbReference>
<dbReference type="AlphaFoldDB" id="A0A931AGT0"/>
<comment type="caution">
    <text evidence="3">The sequence shown here is derived from an EMBL/GenBank/DDBJ whole genome shotgun (WGS) entry which is preliminary data.</text>
</comment>
<evidence type="ECO:0000313" key="3">
    <source>
        <dbReference type="EMBL" id="MBF8190779.1"/>
    </source>
</evidence>
<feature type="region of interest" description="Disordered" evidence="2">
    <location>
        <begin position="120"/>
        <end position="185"/>
    </location>
</feature>
<sequence length="185" mass="18341">MTDVTPGAGAATVPAQRRPPPPAPERRGRTEVTGQVVMKLATCAAREVPEVRAVHLRGLPWARSSGVDIRGNEAEIHLNVTLGYPAPLRAVAARLREHVMRRVARQTGLNVTRLDVTVEPGTGLGTGPGTGLGTGLGTGPGTGLGTGPGTGLGTGLGTGPGTGLGTGPGTGLGTGLGTGEEEGPA</sequence>
<accession>A0A931AGT0</accession>
<evidence type="ECO:0000313" key="4">
    <source>
        <dbReference type="Proteomes" id="UP000605361"/>
    </source>
</evidence>
<keyword evidence="4" id="KW-1185">Reference proteome</keyword>
<dbReference type="InterPro" id="IPR005531">
    <property type="entry name" value="Asp23"/>
</dbReference>
<gene>
    <name evidence="3" type="ORF">ITP53_34735</name>
</gene>
<name>A0A931AGT0_9ACTN</name>
<organism evidence="3 4">
    <name type="scientific">Nonomuraea cypriaca</name>
    <dbReference type="NCBI Taxonomy" id="1187855"/>
    <lineage>
        <taxon>Bacteria</taxon>
        <taxon>Bacillati</taxon>
        <taxon>Actinomycetota</taxon>
        <taxon>Actinomycetes</taxon>
        <taxon>Streptosporangiales</taxon>
        <taxon>Streptosporangiaceae</taxon>
        <taxon>Nonomuraea</taxon>
    </lineage>
</organism>
<comment type="similarity">
    <text evidence="1">Belongs to the asp23 family.</text>
</comment>
<dbReference type="RefSeq" id="WP_195899693.1">
    <property type="nucleotide sequence ID" value="NZ_JADOGI010000134.1"/>
</dbReference>
<protein>
    <submittedName>
        <fullName evidence="3">Asp23/Gls24 family envelope stress response protein</fullName>
    </submittedName>
</protein>
<dbReference type="EMBL" id="JADOGI010000134">
    <property type="protein sequence ID" value="MBF8190779.1"/>
    <property type="molecule type" value="Genomic_DNA"/>
</dbReference>
<evidence type="ECO:0000256" key="1">
    <source>
        <dbReference type="ARBA" id="ARBA00005721"/>
    </source>
</evidence>